<keyword evidence="3" id="KW-1185">Reference proteome</keyword>
<dbReference type="Gene3D" id="2.20.25.240">
    <property type="match status" value="1"/>
</dbReference>
<dbReference type="Proteomes" id="UP000801492">
    <property type="component" value="Unassembled WGS sequence"/>
</dbReference>
<dbReference type="Pfam" id="PF10551">
    <property type="entry name" value="MULE"/>
    <property type="match status" value="1"/>
</dbReference>
<name>A0A8K0C741_IGNLU</name>
<reference evidence="2" key="1">
    <citation type="submission" date="2019-08" db="EMBL/GenBank/DDBJ databases">
        <title>The genome of the North American firefly Photinus pyralis.</title>
        <authorList>
            <consortium name="Photinus pyralis genome working group"/>
            <person name="Fallon T.R."/>
            <person name="Sander Lower S.E."/>
            <person name="Weng J.-K."/>
        </authorList>
    </citation>
    <scope>NUCLEOTIDE SEQUENCE</scope>
    <source>
        <strain evidence="2">TRF0915ILg1</strain>
        <tissue evidence="2">Whole body</tissue>
    </source>
</reference>
<dbReference type="Gene3D" id="2.40.70.10">
    <property type="entry name" value="Acid Proteases"/>
    <property type="match status" value="1"/>
</dbReference>
<comment type="caution">
    <text evidence="2">The sequence shown here is derived from an EMBL/GenBank/DDBJ whole genome shotgun (WGS) entry which is preliminary data.</text>
</comment>
<protein>
    <recommendedName>
        <fullName evidence="1">MULE transposase domain-containing protein</fullName>
    </recommendedName>
</protein>
<feature type="domain" description="MULE transposase" evidence="1">
    <location>
        <begin position="173"/>
        <end position="269"/>
    </location>
</feature>
<dbReference type="InterPro" id="IPR018289">
    <property type="entry name" value="MULE_transposase_dom"/>
</dbReference>
<dbReference type="EMBL" id="VTPC01091237">
    <property type="protein sequence ID" value="KAF2879022.1"/>
    <property type="molecule type" value="Genomic_DNA"/>
</dbReference>
<evidence type="ECO:0000313" key="2">
    <source>
        <dbReference type="EMBL" id="KAF2879022.1"/>
    </source>
</evidence>
<dbReference type="SUPFAM" id="SSF50630">
    <property type="entry name" value="Acid proteases"/>
    <property type="match status" value="1"/>
</dbReference>
<sequence>MLSQRGKIFVVYESFKFRNVGKVERGIKWRCTNKYCSSKLYTDEREKEINHNHASSETLQRQTISNSIKRKAVDICERPAQIIHRELSKSFPSDLETINCDDLRNIRKCMYYNRRSALPPLPKTIVETQNIVENLIIKTSKNERFVLANDFDSNIIILSCVNNIKFLCTCETIFVDGTFNYAPKFFLQMFSIHGMKNGHYVPLVFCLLPNKNRVSNLIAFQIIEQRCSELGLRFSPNEVVADFEESIHSAITSIWPNTKLIGCRFHLSQLWMRKIQQLGLVCDYKNPESNVGNFLHWIFGLIFLEPHNVGDCFAFDFAPMQIENDKLTSFLNYLVENYIEEDSRFPPKIWACASATLQRTTNCEKVDVIKNEQKYMGGTSRYSKNTKRERGKIKDEYNCLKCGRQHSRGKFWEELVFINNKPVNFKLDSGAICNVLPYDVVKNLERENSIKSSNKTIIAYGENKIKVIGEIIFKCIVRKNEYKIKFLVVDVKSRPILGLNACVKLNLISKIDEIDVDIILRNEFINKNLSIFERERQVPFKHKTQLKENYKAVKSNCRRLPNVVKEKQFVTKNYYDKTALDKSDFAKNENVLLKVRKEDKWISRKIIDIHQTPISYC</sequence>
<proteinExistence type="predicted"/>
<organism evidence="2 3">
    <name type="scientific">Ignelater luminosus</name>
    <name type="common">Cucubano</name>
    <name type="synonym">Pyrophorus luminosus</name>
    <dbReference type="NCBI Taxonomy" id="2038154"/>
    <lineage>
        <taxon>Eukaryota</taxon>
        <taxon>Metazoa</taxon>
        <taxon>Ecdysozoa</taxon>
        <taxon>Arthropoda</taxon>
        <taxon>Hexapoda</taxon>
        <taxon>Insecta</taxon>
        <taxon>Pterygota</taxon>
        <taxon>Neoptera</taxon>
        <taxon>Endopterygota</taxon>
        <taxon>Coleoptera</taxon>
        <taxon>Polyphaga</taxon>
        <taxon>Elateriformia</taxon>
        <taxon>Elateroidea</taxon>
        <taxon>Elateridae</taxon>
        <taxon>Agrypninae</taxon>
        <taxon>Pyrophorini</taxon>
        <taxon>Ignelater</taxon>
    </lineage>
</organism>
<evidence type="ECO:0000259" key="1">
    <source>
        <dbReference type="Pfam" id="PF10551"/>
    </source>
</evidence>
<accession>A0A8K0C741</accession>
<dbReference type="OrthoDB" id="6608722at2759"/>
<evidence type="ECO:0000313" key="3">
    <source>
        <dbReference type="Proteomes" id="UP000801492"/>
    </source>
</evidence>
<dbReference type="InterPro" id="IPR021109">
    <property type="entry name" value="Peptidase_aspartic_dom_sf"/>
</dbReference>
<dbReference type="PANTHER" id="PTHR47160:SF10">
    <property type="entry name" value="MULE TRANSPOSASE DOMAIN-CONTAINING PROTEIN"/>
    <property type="match status" value="1"/>
</dbReference>
<gene>
    <name evidence="2" type="ORF">ILUMI_27152</name>
</gene>
<dbReference type="CDD" id="cd05481">
    <property type="entry name" value="retropepsin_like_LTR_1"/>
    <property type="match status" value="1"/>
</dbReference>
<dbReference type="PANTHER" id="PTHR47160">
    <property type="entry name" value="PUTATIVE-RELATED"/>
    <property type="match status" value="1"/>
</dbReference>
<dbReference type="AlphaFoldDB" id="A0A8K0C741"/>